<dbReference type="Proteomes" id="UP001457282">
    <property type="component" value="Unassembled WGS sequence"/>
</dbReference>
<organism evidence="3 4">
    <name type="scientific">Rubus argutus</name>
    <name type="common">Southern blackberry</name>
    <dbReference type="NCBI Taxonomy" id="59490"/>
    <lineage>
        <taxon>Eukaryota</taxon>
        <taxon>Viridiplantae</taxon>
        <taxon>Streptophyta</taxon>
        <taxon>Embryophyta</taxon>
        <taxon>Tracheophyta</taxon>
        <taxon>Spermatophyta</taxon>
        <taxon>Magnoliopsida</taxon>
        <taxon>eudicotyledons</taxon>
        <taxon>Gunneridae</taxon>
        <taxon>Pentapetalae</taxon>
        <taxon>rosids</taxon>
        <taxon>fabids</taxon>
        <taxon>Rosales</taxon>
        <taxon>Rosaceae</taxon>
        <taxon>Rosoideae</taxon>
        <taxon>Rosoideae incertae sedis</taxon>
        <taxon>Rubus</taxon>
    </lineage>
</organism>
<dbReference type="GO" id="GO:0016567">
    <property type="term" value="P:protein ubiquitination"/>
    <property type="evidence" value="ECO:0007669"/>
    <property type="project" value="TreeGrafter"/>
</dbReference>
<dbReference type="PANTHER" id="PTHR14255:SF48">
    <property type="entry name" value="SULFITE EXPORTER TAUE_SAFE FAMILY PROTEIN 3-LIKE"/>
    <property type="match status" value="1"/>
</dbReference>
<evidence type="ECO:0000256" key="2">
    <source>
        <dbReference type="SAM" id="Phobius"/>
    </source>
</evidence>
<keyword evidence="4" id="KW-1185">Reference proteome</keyword>
<dbReference type="AlphaFoldDB" id="A0AAW1X4E6"/>
<feature type="transmembrane region" description="Helical" evidence="2">
    <location>
        <begin position="165"/>
        <end position="186"/>
    </location>
</feature>
<protein>
    <submittedName>
        <fullName evidence="3">Uncharacterized protein</fullName>
    </submittedName>
</protein>
<dbReference type="GO" id="GO:0031464">
    <property type="term" value="C:Cul4A-RING E3 ubiquitin ligase complex"/>
    <property type="evidence" value="ECO:0007669"/>
    <property type="project" value="TreeGrafter"/>
</dbReference>
<name>A0AAW1X4E6_RUBAR</name>
<proteinExistence type="inferred from homology"/>
<keyword evidence="2" id="KW-0812">Transmembrane</keyword>
<dbReference type="PANTHER" id="PTHR14255">
    <property type="entry name" value="CEREBLON"/>
    <property type="match status" value="1"/>
</dbReference>
<feature type="transmembrane region" description="Helical" evidence="2">
    <location>
        <begin position="19"/>
        <end position="38"/>
    </location>
</feature>
<keyword evidence="2" id="KW-1133">Transmembrane helix</keyword>
<gene>
    <name evidence="3" type="ORF">M0R45_027636</name>
</gene>
<evidence type="ECO:0000313" key="3">
    <source>
        <dbReference type="EMBL" id="KAK9930602.1"/>
    </source>
</evidence>
<accession>A0AAW1X4E6</accession>
<evidence type="ECO:0000256" key="1">
    <source>
        <dbReference type="ARBA" id="ARBA00009142"/>
    </source>
</evidence>
<reference evidence="3 4" key="1">
    <citation type="journal article" date="2023" name="G3 (Bethesda)">
        <title>A chromosome-length genome assembly and annotation of blackberry (Rubus argutus, cv. 'Hillquist').</title>
        <authorList>
            <person name="Bruna T."/>
            <person name="Aryal R."/>
            <person name="Dudchenko O."/>
            <person name="Sargent D.J."/>
            <person name="Mead D."/>
            <person name="Buti M."/>
            <person name="Cavallini A."/>
            <person name="Hytonen T."/>
            <person name="Andres J."/>
            <person name="Pham M."/>
            <person name="Weisz D."/>
            <person name="Mascagni F."/>
            <person name="Usai G."/>
            <person name="Natali L."/>
            <person name="Bassil N."/>
            <person name="Fernandez G.E."/>
            <person name="Lomsadze A."/>
            <person name="Armour M."/>
            <person name="Olukolu B."/>
            <person name="Poorten T."/>
            <person name="Britton C."/>
            <person name="Davik J."/>
            <person name="Ashrafi H."/>
            <person name="Aiden E.L."/>
            <person name="Borodovsky M."/>
            <person name="Worthington M."/>
        </authorList>
    </citation>
    <scope>NUCLEOTIDE SEQUENCE [LARGE SCALE GENOMIC DNA]</scope>
    <source>
        <strain evidence="3">PI 553951</strain>
    </source>
</reference>
<evidence type="ECO:0000313" key="4">
    <source>
        <dbReference type="Proteomes" id="UP001457282"/>
    </source>
</evidence>
<comment type="caution">
    <text evidence="3">The sequence shown here is derived from an EMBL/GenBank/DDBJ whole genome shotgun (WGS) entry which is preliminary data.</text>
</comment>
<dbReference type="EMBL" id="JBEDUW010000005">
    <property type="protein sequence ID" value="KAK9930602.1"/>
    <property type="molecule type" value="Genomic_DNA"/>
</dbReference>
<sequence length="282" mass="31611">MLVLGISIGVSLNVVLPEWVITILVIVVLLGTAIKSIFKGLETWKKETKTKKCVTNVEDRINTPSGETNNPTETNRAKRREVSVLENVCWKQLGIIAIEWLIILGLQIGKNYVTKCSVAYWSLDLLQIPVVVGASSYQAVKLYQGKRVLSTSQEAEGANWRVDKLVFYCASGIAAGLVAGTAWSWWRFYNGSTLFGDGDHSSCVKCHSHLYHGILIIHVCGRILPPKRFPIPYDLYFAGVATIIRDHWATYRRKRGVGLANMVKNIEHKEYLGFENMCTHKS</sequence>
<comment type="similarity">
    <text evidence="1">Belongs to the 4-toluene sulfonate uptake permease (TSUP) (TC 2.A.102) family.</text>
</comment>
<keyword evidence="2" id="KW-0472">Membrane</keyword>